<dbReference type="Pfam" id="PF08240">
    <property type="entry name" value="ADH_N"/>
    <property type="match status" value="1"/>
</dbReference>
<comment type="similarity">
    <text evidence="5">Belongs to the zinc-containing alcohol dehydrogenase family.</text>
</comment>
<evidence type="ECO:0000259" key="6">
    <source>
        <dbReference type="SMART" id="SM00829"/>
    </source>
</evidence>
<dbReference type="KEGG" id="apra:G3A50_12450"/>
<dbReference type="Pfam" id="PF00107">
    <property type="entry name" value="ADH_zinc_N"/>
    <property type="match status" value="1"/>
</dbReference>
<feature type="domain" description="Enoyl reductase (ER)" evidence="6">
    <location>
        <begin position="8"/>
        <end position="342"/>
    </location>
</feature>
<dbReference type="CDD" id="cd05283">
    <property type="entry name" value="CAD1"/>
    <property type="match status" value="1"/>
</dbReference>
<dbReference type="SUPFAM" id="SSF50129">
    <property type="entry name" value="GroES-like"/>
    <property type="match status" value="1"/>
</dbReference>
<comment type="cofactor">
    <cofactor evidence="1 5">
        <name>Zn(2+)</name>
        <dbReference type="ChEBI" id="CHEBI:29105"/>
    </cofactor>
</comment>
<evidence type="ECO:0000256" key="4">
    <source>
        <dbReference type="ARBA" id="ARBA00023002"/>
    </source>
</evidence>
<evidence type="ECO:0000256" key="1">
    <source>
        <dbReference type="ARBA" id="ARBA00001947"/>
    </source>
</evidence>
<dbReference type="InterPro" id="IPR011032">
    <property type="entry name" value="GroES-like_sf"/>
</dbReference>
<dbReference type="Proteomes" id="UP000464751">
    <property type="component" value="Chromosome"/>
</dbReference>
<dbReference type="GO" id="GO:0008106">
    <property type="term" value="F:alcohol dehydrogenase (NADP+) activity"/>
    <property type="evidence" value="ECO:0007669"/>
    <property type="project" value="UniProtKB-ARBA"/>
</dbReference>
<dbReference type="InterPro" id="IPR036291">
    <property type="entry name" value="NAD(P)-bd_dom_sf"/>
</dbReference>
<sequence>MFQCIGYAAPDATTPLAPFSFERRDPGPHDIQIEILYCGVCHSDLHQTRNDWFNSLFPMVPGHEIIGRVVRVGAQVTKLKVGDVAGVGCMVDSCRRCVACTADLEQYCVEGPTPTYNGRERGSDALTFGGYSDQIVVEQRFVVKIPDTLDLKAAAPLLCAGITTYSPLKHWKVGPGQKVGVIGLGGLGHMGVKFARAMGASVTMITTSPEKGKDALRLGANEVLVSRDAAAMEKARGSFDFLLNTVPVGHDMNPYAALLKIDGTMTLVGALTALDPLMGFNLIMGRKSIAGSSIGGMVETQEMIDFCAAHNIVSDIEMIDIADINAAYERMLKNDVKYRFVIDMASLKKAAAAA</sequence>
<keyword evidence="2 5" id="KW-0479">Metal-binding</keyword>
<evidence type="ECO:0000256" key="3">
    <source>
        <dbReference type="ARBA" id="ARBA00022833"/>
    </source>
</evidence>
<reference evidence="7 8" key="1">
    <citation type="submission" date="2020-02" db="EMBL/GenBank/DDBJ databases">
        <authorList>
            <person name="Li G."/>
        </authorList>
    </citation>
    <scope>NUCLEOTIDE SEQUENCE [LARGE SCALE GENOMIC DNA]</scope>
    <source>
        <strain evidence="7 8">DSM 102029</strain>
    </source>
</reference>
<dbReference type="InterPro" id="IPR047109">
    <property type="entry name" value="CAD-like"/>
</dbReference>
<dbReference type="PROSITE" id="PS00065">
    <property type="entry name" value="D_2_HYDROXYACID_DH_1"/>
    <property type="match status" value="1"/>
</dbReference>
<dbReference type="InterPro" id="IPR029752">
    <property type="entry name" value="D-isomer_DH_CS1"/>
</dbReference>
<dbReference type="EMBL" id="CP048630">
    <property type="protein sequence ID" value="QIB34429.1"/>
    <property type="molecule type" value="Genomic_DNA"/>
</dbReference>
<dbReference type="SMART" id="SM00829">
    <property type="entry name" value="PKS_ER"/>
    <property type="match status" value="1"/>
</dbReference>
<keyword evidence="3 5" id="KW-0862">Zinc</keyword>
<keyword evidence="4" id="KW-0560">Oxidoreductase</keyword>
<name>A0A6P1YM83_9HYPH</name>
<dbReference type="PROSITE" id="PS00059">
    <property type="entry name" value="ADH_ZINC"/>
    <property type="match status" value="1"/>
</dbReference>
<evidence type="ECO:0000313" key="7">
    <source>
        <dbReference type="EMBL" id="QIB34429.1"/>
    </source>
</evidence>
<protein>
    <submittedName>
        <fullName evidence="7">NAD(P)-dependent alcohol dehydrogenase</fullName>
    </submittedName>
</protein>
<dbReference type="SUPFAM" id="SSF51735">
    <property type="entry name" value="NAD(P)-binding Rossmann-fold domains"/>
    <property type="match status" value="1"/>
</dbReference>
<dbReference type="InterPro" id="IPR013149">
    <property type="entry name" value="ADH-like_C"/>
</dbReference>
<keyword evidence="8" id="KW-1185">Reference proteome</keyword>
<organism evidence="7 8">
    <name type="scientific">Ancylobacter pratisalsi</name>
    <dbReference type="NCBI Taxonomy" id="1745854"/>
    <lineage>
        <taxon>Bacteria</taxon>
        <taxon>Pseudomonadati</taxon>
        <taxon>Pseudomonadota</taxon>
        <taxon>Alphaproteobacteria</taxon>
        <taxon>Hyphomicrobiales</taxon>
        <taxon>Xanthobacteraceae</taxon>
        <taxon>Ancylobacter</taxon>
    </lineage>
</organism>
<proteinExistence type="inferred from homology"/>
<evidence type="ECO:0000256" key="5">
    <source>
        <dbReference type="RuleBase" id="RU361277"/>
    </source>
</evidence>
<dbReference type="PANTHER" id="PTHR42683">
    <property type="entry name" value="ALDEHYDE REDUCTASE"/>
    <property type="match status" value="1"/>
</dbReference>
<dbReference type="GO" id="GO:0008270">
    <property type="term" value="F:zinc ion binding"/>
    <property type="evidence" value="ECO:0007669"/>
    <property type="project" value="InterPro"/>
</dbReference>
<dbReference type="FunFam" id="3.40.50.720:FF:000022">
    <property type="entry name" value="Cinnamyl alcohol dehydrogenase"/>
    <property type="match status" value="1"/>
</dbReference>
<dbReference type="AlphaFoldDB" id="A0A6P1YM83"/>
<dbReference type="Gene3D" id="3.90.180.10">
    <property type="entry name" value="Medium-chain alcohol dehydrogenases, catalytic domain"/>
    <property type="match status" value="1"/>
</dbReference>
<dbReference type="RefSeq" id="WP_163075572.1">
    <property type="nucleotide sequence ID" value="NZ_CP048630.1"/>
</dbReference>
<dbReference type="InterPro" id="IPR013154">
    <property type="entry name" value="ADH-like_N"/>
</dbReference>
<gene>
    <name evidence="7" type="ORF">G3A50_12450</name>
</gene>
<dbReference type="InterPro" id="IPR020843">
    <property type="entry name" value="ER"/>
</dbReference>
<dbReference type="Gene3D" id="3.40.50.720">
    <property type="entry name" value="NAD(P)-binding Rossmann-like Domain"/>
    <property type="match status" value="1"/>
</dbReference>
<evidence type="ECO:0000313" key="8">
    <source>
        <dbReference type="Proteomes" id="UP000464751"/>
    </source>
</evidence>
<evidence type="ECO:0000256" key="2">
    <source>
        <dbReference type="ARBA" id="ARBA00022723"/>
    </source>
</evidence>
<accession>A0A6P1YM83</accession>
<dbReference type="InterPro" id="IPR002328">
    <property type="entry name" value="ADH_Zn_CS"/>
</dbReference>